<evidence type="ECO:0000256" key="1">
    <source>
        <dbReference type="SAM" id="MobiDB-lite"/>
    </source>
</evidence>
<comment type="caution">
    <text evidence="2">The sequence shown here is derived from an EMBL/GenBank/DDBJ whole genome shotgun (WGS) entry which is preliminary data.</text>
</comment>
<proteinExistence type="predicted"/>
<feature type="compositionally biased region" description="Basic and acidic residues" evidence="1">
    <location>
        <begin position="16"/>
        <end position="25"/>
    </location>
</feature>
<feature type="region of interest" description="Disordered" evidence="1">
    <location>
        <begin position="1"/>
        <end position="35"/>
    </location>
</feature>
<reference evidence="2 3" key="1">
    <citation type="journal article" date="2021" name="Elife">
        <title>Chloroplast acquisition without the gene transfer in kleptoplastic sea slugs, Plakobranchus ocellatus.</title>
        <authorList>
            <person name="Maeda T."/>
            <person name="Takahashi S."/>
            <person name="Yoshida T."/>
            <person name="Shimamura S."/>
            <person name="Takaki Y."/>
            <person name="Nagai Y."/>
            <person name="Toyoda A."/>
            <person name="Suzuki Y."/>
            <person name="Arimoto A."/>
            <person name="Ishii H."/>
            <person name="Satoh N."/>
            <person name="Nishiyama T."/>
            <person name="Hasebe M."/>
            <person name="Maruyama T."/>
            <person name="Minagawa J."/>
            <person name="Obokata J."/>
            <person name="Shigenobu S."/>
        </authorList>
    </citation>
    <scope>NUCLEOTIDE SEQUENCE [LARGE SCALE GENOMIC DNA]</scope>
</reference>
<accession>A0AAV4EYS2</accession>
<organism evidence="2 3">
    <name type="scientific">Elysia marginata</name>
    <dbReference type="NCBI Taxonomy" id="1093978"/>
    <lineage>
        <taxon>Eukaryota</taxon>
        <taxon>Metazoa</taxon>
        <taxon>Spiralia</taxon>
        <taxon>Lophotrochozoa</taxon>
        <taxon>Mollusca</taxon>
        <taxon>Gastropoda</taxon>
        <taxon>Heterobranchia</taxon>
        <taxon>Euthyneura</taxon>
        <taxon>Panpulmonata</taxon>
        <taxon>Sacoglossa</taxon>
        <taxon>Placobranchoidea</taxon>
        <taxon>Plakobranchidae</taxon>
        <taxon>Elysia</taxon>
    </lineage>
</organism>
<dbReference type="EMBL" id="BMAT01003988">
    <property type="protein sequence ID" value="GFR65911.1"/>
    <property type="molecule type" value="Genomic_DNA"/>
</dbReference>
<evidence type="ECO:0000313" key="2">
    <source>
        <dbReference type="EMBL" id="GFR65911.1"/>
    </source>
</evidence>
<dbReference type="AlphaFoldDB" id="A0AAV4EYS2"/>
<protein>
    <submittedName>
        <fullName evidence="2">Uncharacterized protein</fullName>
    </submittedName>
</protein>
<evidence type="ECO:0000313" key="3">
    <source>
        <dbReference type="Proteomes" id="UP000762676"/>
    </source>
</evidence>
<gene>
    <name evidence="2" type="ORF">ElyMa_001958000</name>
</gene>
<feature type="compositionally biased region" description="Polar residues" evidence="1">
    <location>
        <begin position="266"/>
        <end position="275"/>
    </location>
</feature>
<feature type="region of interest" description="Disordered" evidence="1">
    <location>
        <begin position="253"/>
        <end position="275"/>
    </location>
</feature>
<name>A0AAV4EYS2_9GAST</name>
<dbReference type="Proteomes" id="UP000762676">
    <property type="component" value="Unassembled WGS sequence"/>
</dbReference>
<keyword evidence="3" id="KW-1185">Reference proteome</keyword>
<sequence length="275" mass="30171">MIRIGKPSSLVLLPESPERPTETRTDNPINIDDFPALPSVGQRGGLLRGDNIEKTRPIATPRPVGVGAYAKPSNTYFREMDTKSSLKDQHSLDKMTVKDLGSNQKLLRPRLSITGPYKNLLTVDAPCICTGLAGHGVCANFLDYGDDFRHSDFPELDNEFDRLSPCSDEKPNSEVWPGSNFNSPNESFEQWFPLPWSNMESKSPEKEGGGDLSSLRKFLSEHAVGGTTDEHNTVHGGEVGEVEDYLFKTADLEQAKPLPVPDDSVTDATSPATLL</sequence>